<dbReference type="Gene3D" id="3.30.565.10">
    <property type="entry name" value="Histidine kinase-like ATPase, C-terminal domain"/>
    <property type="match status" value="1"/>
</dbReference>
<evidence type="ECO:0000256" key="12">
    <source>
        <dbReference type="ARBA" id="ARBA00023012"/>
    </source>
</evidence>
<dbReference type="AlphaFoldDB" id="A0A3E3I9U9"/>
<dbReference type="Pfam" id="PF06580">
    <property type="entry name" value="His_kinase"/>
    <property type="match status" value="1"/>
</dbReference>
<evidence type="ECO:0000313" key="17">
    <source>
        <dbReference type="Proteomes" id="UP000261166"/>
    </source>
</evidence>
<evidence type="ECO:0000256" key="14">
    <source>
        <dbReference type="SAM" id="Phobius"/>
    </source>
</evidence>
<dbReference type="SMART" id="SM00387">
    <property type="entry name" value="HATPase_c"/>
    <property type="match status" value="1"/>
</dbReference>
<evidence type="ECO:0000256" key="4">
    <source>
        <dbReference type="ARBA" id="ARBA00022475"/>
    </source>
</evidence>
<dbReference type="RefSeq" id="WP_025491530.1">
    <property type="nucleotide sequence ID" value="NZ_JBKVAZ010000015.1"/>
</dbReference>
<comment type="catalytic activity">
    <reaction evidence="1">
        <text>ATP + protein L-histidine = ADP + protein N-phospho-L-histidine.</text>
        <dbReference type="EC" id="2.7.13.3"/>
    </reaction>
</comment>
<protein>
    <recommendedName>
        <fullName evidence="3">histidine kinase</fullName>
        <ecNumber evidence="3">2.7.13.3</ecNumber>
    </recommendedName>
</protein>
<dbReference type="Pfam" id="PF02518">
    <property type="entry name" value="HATPase_c"/>
    <property type="match status" value="1"/>
</dbReference>
<feature type="transmembrane region" description="Helical" evidence="14">
    <location>
        <begin position="21"/>
        <end position="43"/>
    </location>
</feature>
<dbReference type="PRINTS" id="PR00344">
    <property type="entry name" value="BCTRLSENSOR"/>
</dbReference>
<reference evidence="16 17" key="1">
    <citation type="submission" date="2018-08" db="EMBL/GenBank/DDBJ databases">
        <title>A genome reference for cultivated species of the human gut microbiota.</title>
        <authorList>
            <person name="Zou Y."/>
            <person name="Xue W."/>
            <person name="Luo G."/>
        </authorList>
    </citation>
    <scope>NUCLEOTIDE SEQUENCE [LARGE SCALE GENOMIC DNA]</scope>
    <source>
        <strain evidence="16 17">AF26-4BH</strain>
    </source>
</reference>
<dbReference type="InterPro" id="IPR004358">
    <property type="entry name" value="Sig_transdc_His_kin-like_C"/>
</dbReference>
<evidence type="ECO:0000256" key="9">
    <source>
        <dbReference type="ARBA" id="ARBA00022777"/>
    </source>
</evidence>
<dbReference type="GO" id="GO:0005524">
    <property type="term" value="F:ATP binding"/>
    <property type="evidence" value="ECO:0007669"/>
    <property type="project" value="UniProtKB-KW"/>
</dbReference>
<dbReference type="GO" id="GO:0005886">
    <property type="term" value="C:plasma membrane"/>
    <property type="evidence" value="ECO:0007669"/>
    <property type="project" value="UniProtKB-SubCell"/>
</dbReference>
<evidence type="ECO:0000256" key="1">
    <source>
        <dbReference type="ARBA" id="ARBA00000085"/>
    </source>
</evidence>
<dbReference type="SUPFAM" id="SSF55874">
    <property type="entry name" value="ATPase domain of HSP90 chaperone/DNA topoisomerase II/histidine kinase"/>
    <property type="match status" value="1"/>
</dbReference>
<dbReference type="Gene3D" id="6.10.340.10">
    <property type="match status" value="1"/>
</dbReference>
<feature type="domain" description="Histidine kinase" evidence="15">
    <location>
        <begin position="431"/>
        <end position="555"/>
    </location>
</feature>
<comment type="subcellular location">
    <subcellularLocation>
        <location evidence="2">Cell membrane</location>
        <topology evidence="2">Multi-pass membrane protein</topology>
    </subcellularLocation>
</comment>
<dbReference type="GO" id="GO:0000155">
    <property type="term" value="F:phosphorelay sensor kinase activity"/>
    <property type="evidence" value="ECO:0007669"/>
    <property type="project" value="InterPro"/>
</dbReference>
<organism evidence="16 17">
    <name type="scientific">Eisenbergiella massiliensis</name>
    <dbReference type="NCBI Taxonomy" id="1720294"/>
    <lineage>
        <taxon>Bacteria</taxon>
        <taxon>Bacillati</taxon>
        <taxon>Bacillota</taxon>
        <taxon>Clostridia</taxon>
        <taxon>Lachnospirales</taxon>
        <taxon>Lachnospiraceae</taxon>
        <taxon>Eisenbergiella</taxon>
    </lineage>
</organism>
<evidence type="ECO:0000259" key="15">
    <source>
        <dbReference type="PROSITE" id="PS50109"/>
    </source>
</evidence>
<keyword evidence="6" id="KW-0808">Transferase</keyword>
<keyword evidence="8" id="KW-0547">Nucleotide-binding</keyword>
<keyword evidence="12" id="KW-0902">Two-component regulatory system</keyword>
<gene>
    <name evidence="16" type="ORF">DWY69_28075</name>
</gene>
<dbReference type="InterPro" id="IPR010559">
    <property type="entry name" value="Sig_transdc_His_kin_internal"/>
</dbReference>
<keyword evidence="5" id="KW-0597">Phosphoprotein</keyword>
<evidence type="ECO:0000256" key="5">
    <source>
        <dbReference type="ARBA" id="ARBA00022553"/>
    </source>
</evidence>
<keyword evidence="9 16" id="KW-0418">Kinase</keyword>
<evidence type="ECO:0000256" key="8">
    <source>
        <dbReference type="ARBA" id="ARBA00022741"/>
    </source>
</evidence>
<dbReference type="PANTHER" id="PTHR34220:SF11">
    <property type="entry name" value="SENSOR PROTEIN KINASE HPTS"/>
    <property type="match status" value="1"/>
</dbReference>
<comment type="caution">
    <text evidence="16">The sequence shown here is derived from an EMBL/GenBank/DDBJ whole genome shotgun (WGS) entry which is preliminary data.</text>
</comment>
<dbReference type="Proteomes" id="UP000261166">
    <property type="component" value="Unassembled WGS sequence"/>
</dbReference>
<name>A0A3E3I9U9_9FIRM</name>
<keyword evidence="11 14" id="KW-1133">Transmembrane helix</keyword>
<evidence type="ECO:0000256" key="6">
    <source>
        <dbReference type="ARBA" id="ARBA00022679"/>
    </source>
</evidence>
<dbReference type="OrthoDB" id="759642at2"/>
<keyword evidence="7 14" id="KW-0812">Transmembrane</keyword>
<dbReference type="EC" id="2.7.13.3" evidence="3"/>
<evidence type="ECO:0000256" key="7">
    <source>
        <dbReference type="ARBA" id="ARBA00022692"/>
    </source>
</evidence>
<dbReference type="InterPro" id="IPR003594">
    <property type="entry name" value="HATPase_dom"/>
</dbReference>
<feature type="transmembrane region" description="Helical" evidence="14">
    <location>
        <begin position="270"/>
        <end position="291"/>
    </location>
</feature>
<evidence type="ECO:0000256" key="2">
    <source>
        <dbReference type="ARBA" id="ARBA00004651"/>
    </source>
</evidence>
<dbReference type="EMBL" id="QVLU01000043">
    <property type="protein sequence ID" value="RGE63812.1"/>
    <property type="molecule type" value="Genomic_DNA"/>
</dbReference>
<keyword evidence="13 14" id="KW-0472">Membrane</keyword>
<keyword evidence="4" id="KW-1003">Cell membrane</keyword>
<evidence type="ECO:0000256" key="11">
    <source>
        <dbReference type="ARBA" id="ARBA00022989"/>
    </source>
</evidence>
<proteinExistence type="predicted"/>
<keyword evidence="10" id="KW-0067">ATP-binding</keyword>
<dbReference type="PANTHER" id="PTHR34220">
    <property type="entry name" value="SENSOR HISTIDINE KINASE YPDA"/>
    <property type="match status" value="1"/>
</dbReference>
<dbReference type="InterPro" id="IPR036890">
    <property type="entry name" value="HATPase_C_sf"/>
</dbReference>
<sequence>MNSIKRQREFRHTVLYMKRSISTKMFIIILIMVLPLNILAIILSSVAVKNVEQQAKQTVLNIMINYMEDVEERMDEIGYLLYTMQKNDTNATIMAKQEGDYEYTIAKYKFFKSFNDIFMVGNVTDGAFYYMGILDDILVWDKNTSRHTKADMQYYIKSEMIKNARTGWCMTMIPGSGKKTDYPVLWQVIKITDLYYGGFIELDEARATLKNDLQYSVLEVDFTKKERNNAGKDAILVSAYWKKAGLYFNVAIDRNDVNGTVYRMYSVMRFAAFFALILIPIFYFLIARLLINPLKIVNMAHVELENGNQDYRITKKANSIEYQSSFDSFNVMAESIKKLRMENYEKELSKQKTEIRNLQLQIRPHFLINAFNLIYMLSQKNDMVHIQEIILYLSDYFRYIFRSNKDLELYGKEQKVIEGYINMAQVRYPGGIEISYDYDPEIMFVRIPPLLIHNFVENIIKHVVKQGKVIHISLMGQYQNGTVTFIVVDDGEGMSEEEVRAVDLKMRSEKIDGTNVGMANAYRRLKLFYGSNANIEISSEIGIGTSITISFPYDLEECDESVDS</sequence>
<evidence type="ECO:0000313" key="16">
    <source>
        <dbReference type="EMBL" id="RGE63812.1"/>
    </source>
</evidence>
<evidence type="ECO:0000256" key="13">
    <source>
        <dbReference type="ARBA" id="ARBA00023136"/>
    </source>
</evidence>
<evidence type="ECO:0000256" key="3">
    <source>
        <dbReference type="ARBA" id="ARBA00012438"/>
    </source>
</evidence>
<dbReference type="InterPro" id="IPR050640">
    <property type="entry name" value="Bact_2-comp_sensor_kinase"/>
</dbReference>
<evidence type="ECO:0000256" key="10">
    <source>
        <dbReference type="ARBA" id="ARBA00022840"/>
    </source>
</evidence>
<dbReference type="InterPro" id="IPR005467">
    <property type="entry name" value="His_kinase_dom"/>
</dbReference>
<dbReference type="PROSITE" id="PS50109">
    <property type="entry name" value="HIS_KIN"/>
    <property type="match status" value="1"/>
</dbReference>
<accession>A0A3E3I9U9</accession>